<dbReference type="KEGG" id="pmq:PM3016_1015"/>
<gene>
    <name evidence="1" type="ORF">PM3016_1015</name>
</gene>
<keyword evidence="2" id="KW-1185">Reference proteome</keyword>
<evidence type="ECO:0000313" key="2">
    <source>
        <dbReference type="Proteomes" id="UP000007523"/>
    </source>
</evidence>
<dbReference type="HOGENOM" id="CLU_3366203_0_0_9"/>
<protein>
    <submittedName>
        <fullName evidence="1">Uncharacterized protein</fullName>
    </submittedName>
</protein>
<accession>H6N9E8</accession>
<dbReference type="AlphaFoldDB" id="H6N9E8"/>
<sequence>MLQEAWLPYGLHNKTSILGSSRDGGFLVRAAEVEE</sequence>
<evidence type="ECO:0000313" key="1">
    <source>
        <dbReference type="EMBL" id="AFC27954.1"/>
    </source>
</evidence>
<dbReference type="Proteomes" id="UP000007523">
    <property type="component" value="Chromosome"/>
</dbReference>
<organism evidence="1 2">
    <name type="scientific">Paenibacillus mucilaginosus 3016</name>
    <dbReference type="NCBI Taxonomy" id="1116391"/>
    <lineage>
        <taxon>Bacteria</taxon>
        <taxon>Bacillati</taxon>
        <taxon>Bacillota</taxon>
        <taxon>Bacilli</taxon>
        <taxon>Bacillales</taxon>
        <taxon>Paenibacillaceae</taxon>
        <taxon>Paenibacillus</taxon>
    </lineage>
</organism>
<name>H6N9E8_9BACL</name>
<proteinExistence type="predicted"/>
<reference evidence="1 2" key="1">
    <citation type="journal article" date="2012" name="J. Bacteriol.">
        <title>Complete Genome Sequence of Paenibacillus mucilaginosus 3016, a Bacterium Functional as Microbial Fertilizer.</title>
        <authorList>
            <person name="Ma M."/>
            <person name="Wang Z."/>
            <person name="Li L."/>
            <person name="Jiang X."/>
            <person name="Guan D."/>
            <person name="Cao F."/>
            <person name="Chen H."/>
            <person name="Wang X."/>
            <person name="Shen D."/>
            <person name="Du B."/>
            <person name="Li J."/>
        </authorList>
    </citation>
    <scope>NUCLEOTIDE SEQUENCE [LARGE SCALE GENOMIC DNA]</scope>
    <source>
        <strain evidence="1 2">3016</strain>
    </source>
</reference>
<dbReference type="EMBL" id="CP003235">
    <property type="protein sequence ID" value="AFC27954.1"/>
    <property type="molecule type" value="Genomic_DNA"/>
</dbReference>